<reference evidence="3" key="1">
    <citation type="submission" date="2006-01" db="EMBL/GenBank/DDBJ databases">
        <title>Complete sequence of Novosphingobium aromaticivorans DSM 12444.</title>
        <authorList>
            <consortium name="US DOE Joint Genome Institute"/>
            <person name="Copeland A."/>
            <person name="Lucas S."/>
            <person name="Lapidus A."/>
            <person name="Barry K."/>
            <person name="Detter J.C."/>
            <person name="Glavina T."/>
            <person name="Hammon N."/>
            <person name="Israni S."/>
            <person name="Pitluck S."/>
            <person name="Chain P."/>
            <person name="Malfatti S."/>
            <person name="Shin M."/>
            <person name="Vergez L."/>
            <person name="Schmutz J."/>
            <person name="Larimer F."/>
            <person name="Land M."/>
            <person name="Kyrpides N."/>
            <person name="Ivanova N."/>
            <person name="Fredrickson J."/>
            <person name="Balkwill D."/>
            <person name="Romine M.F."/>
            <person name="Richardson P."/>
        </authorList>
    </citation>
    <scope>NUCLEOTIDE SEQUENCE [LARGE SCALE GENOMIC DNA]</scope>
    <source>
        <strain evidence="3">ATCC 700278 / DSM 12444 / CCUG 56034 / CIP 105152 / NBRC 16084 / F199</strain>
    </source>
</reference>
<sequence length="207" mass="21066">MNLSNVSMSSFGAPPRSPREDMDGRIDAAVAAGALSEVDATAIETALDNIDTALKSSSSTSSGQNPLDPSEMKSRVDSLIDEQVDNGTLTDEQASELQMLFAAGPGGPGGPPPPPMAVSSDATTASSEESLVSALAESAATSTSSSSASDSARSTSESSTETDKLALLEAFLDSLRAAEADRRGTYGPQPSGQRSDSSAGQVVNQYI</sequence>
<proteinExistence type="predicted"/>
<evidence type="ECO:0000256" key="1">
    <source>
        <dbReference type="SAM" id="MobiDB-lite"/>
    </source>
</evidence>
<evidence type="ECO:0000313" key="2">
    <source>
        <dbReference type="EMBL" id="ABD27032.1"/>
    </source>
</evidence>
<organism evidence="2 3">
    <name type="scientific">Novosphingobium aromaticivorans (strain ATCC 700278 / DSM 12444 / CCUG 56034 / CIP 105152 / NBRC 16084 / F199)</name>
    <dbReference type="NCBI Taxonomy" id="279238"/>
    <lineage>
        <taxon>Bacteria</taxon>
        <taxon>Pseudomonadati</taxon>
        <taxon>Pseudomonadota</taxon>
        <taxon>Alphaproteobacteria</taxon>
        <taxon>Sphingomonadales</taxon>
        <taxon>Sphingomonadaceae</taxon>
        <taxon>Novosphingobium</taxon>
    </lineage>
</organism>
<feature type="region of interest" description="Disordered" evidence="1">
    <location>
        <begin position="98"/>
        <end position="163"/>
    </location>
</feature>
<dbReference type="KEGG" id="nar:Saro_2596"/>
<protein>
    <submittedName>
        <fullName evidence="2">Uncharacterized protein</fullName>
    </submittedName>
</protein>
<dbReference type="Proteomes" id="UP000009134">
    <property type="component" value="Chromosome"/>
</dbReference>
<dbReference type="eggNOG" id="ENOG503413R">
    <property type="taxonomic scope" value="Bacteria"/>
</dbReference>
<gene>
    <name evidence="2" type="ordered locus">Saro_2596</name>
</gene>
<feature type="region of interest" description="Disordered" evidence="1">
    <location>
        <begin position="53"/>
        <end position="86"/>
    </location>
</feature>
<feature type="region of interest" description="Disordered" evidence="1">
    <location>
        <begin position="1"/>
        <end position="24"/>
    </location>
</feature>
<evidence type="ECO:0000313" key="3">
    <source>
        <dbReference type="Proteomes" id="UP000009134"/>
    </source>
</evidence>
<accession>Q2G541</accession>
<name>Q2G541_NOVAD</name>
<keyword evidence="3" id="KW-1185">Reference proteome</keyword>
<feature type="compositionally biased region" description="Polar residues" evidence="1">
    <location>
        <begin position="1"/>
        <end position="10"/>
    </location>
</feature>
<dbReference type="RefSeq" id="WP_011446238.1">
    <property type="nucleotide sequence ID" value="NC_007794.1"/>
</dbReference>
<feature type="compositionally biased region" description="Polar residues" evidence="1">
    <location>
        <begin position="188"/>
        <end position="207"/>
    </location>
</feature>
<dbReference type="AlphaFoldDB" id="Q2G541"/>
<dbReference type="EMBL" id="CP000248">
    <property type="protein sequence ID" value="ABD27032.1"/>
    <property type="molecule type" value="Genomic_DNA"/>
</dbReference>
<feature type="region of interest" description="Disordered" evidence="1">
    <location>
        <begin position="179"/>
        <end position="207"/>
    </location>
</feature>
<feature type="compositionally biased region" description="Low complexity" evidence="1">
    <location>
        <begin position="119"/>
        <end position="159"/>
    </location>
</feature>
<dbReference type="HOGENOM" id="CLU_1325231_0_0_5"/>